<accession>A0A1I1QDW3</accession>
<dbReference type="Pfam" id="PF02545">
    <property type="entry name" value="Maf"/>
    <property type="match status" value="1"/>
</dbReference>
<comment type="caution">
    <text evidence="9">Lacks conserved residue(s) required for the propagation of feature annotation.</text>
</comment>
<comment type="subcellular location">
    <subcellularLocation>
        <location evidence="1 9">Cytoplasm</location>
    </subcellularLocation>
</comment>
<dbReference type="InterPro" id="IPR003697">
    <property type="entry name" value="Maf-like"/>
</dbReference>
<keyword evidence="2 9" id="KW-0963">Cytoplasm</keyword>
<gene>
    <name evidence="10" type="ORF">SAMN02745724_03756</name>
</gene>
<dbReference type="GO" id="GO:0005737">
    <property type="term" value="C:cytoplasm"/>
    <property type="evidence" value="ECO:0007669"/>
    <property type="project" value="UniProtKB-SubCell"/>
</dbReference>
<evidence type="ECO:0000256" key="9">
    <source>
        <dbReference type="HAMAP-Rule" id="MF_00528"/>
    </source>
</evidence>
<dbReference type="NCBIfam" id="TIGR00172">
    <property type="entry name" value="maf"/>
    <property type="match status" value="1"/>
</dbReference>
<dbReference type="AlphaFoldDB" id="A0A1I1QDW3"/>
<dbReference type="Proteomes" id="UP000198862">
    <property type="component" value="Unassembled WGS sequence"/>
</dbReference>
<dbReference type="HAMAP" id="MF_00528">
    <property type="entry name" value="Maf"/>
    <property type="match status" value="1"/>
</dbReference>
<comment type="cofactor">
    <cofactor evidence="9">
        <name>a divalent metal cation</name>
        <dbReference type="ChEBI" id="CHEBI:60240"/>
    </cofactor>
</comment>
<name>A0A1I1QDW3_9GAMM</name>
<evidence type="ECO:0000256" key="7">
    <source>
        <dbReference type="ARBA" id="ARBA00060749"/>
    </source>
</evidence>
<dbReference type="OrthoDB" id="9813694at2"/>
<keyword evidence="4 9" id="KW-0546">Nucleotide metabolism</keyword>
<dbReference type="SUPFAM" id="SSF52972">
    <property type="entry name" value="ITPase-like"/>
    <property type="match status" value="1"/>
</dbReference>
<evidence type="ECO:0000256" key="4">
    <source>
        <dbReference type="ARBA" id="ARBA00023080"/>
    </source>
</evidence>
<dbReference type="STRING" id="1123010.SAMN02745724_03756"/>
<feature type="site" description="Important for substrate specificity" evidence="9">
    <location>
        <position position="13"/>
    </location>
</feature>
<organism evidence="10 11">
    <name type="scientific">Pseudoalteromonas denitrificans DSM 6059</name>
    <dbReference type="NCBI Taxonomy" id="1123010"/>
    <lineage>
        <taxon>Bacteria</taxon>
        <taxon>Pseudomonadati</taxon>
        <taxon>Pseudomonadota</taxon>
        <taxon>Gammaproteobacteria</taxon>
        <taxon>Alteromonadales</taxon>
        <taxon>Pseudoalteromonadaceae</taxon>
        <taxon>Pseudoalteromonas</taxon>
    </lineage>
</organism>
<comment type="catalytic activity">
    <reaction evidence="5 9">
        <text>N(7)-methyl-GTP + H2O = N(7)-methyl-GMP + diphosphate + H(+)</text>
        <dbReference type="Rhea" id="RHEA:58744"/>
        <dbReference type="ChEBI" id="CHEBI:15377"/>
        <dbReference type="ChEBI" id="CHEBI:15378"/>
        <dbReference type="ChEBI" id="CHEBI:33019"/>
        <dbReference type="ChEBI" id="CHEBI:58285"/>
        <dbReference type="ChEBI" id="CHEBI:87133"/>
    </reaction>
</comment>
<sequence>MTPKLILASTSPFRKTLLNKFNIPFLVASPNIDETAYENETAQTLVERLSIEKSQAISTQFETGIVIGSDQVAVFKNEIIGKPHNKKTAIAQLTQFSGNKVTFLTGLALYKIETKQVLSTVEKFQVQFKTLTPEQIDAYLEAEQPYNCAGSFKSEGLGICLFERFIGDDPNSLVGLPLIALNRLLLEWNIDILLLQK</sequence>
<feature type="site" description="Important for substrate specificity" evidence="9">
    <location>
        <position position="155"/>
    </location>
</feature>
<evidence type="ECO:0000256" key="3">
    <source>
        <dbReference type="ARBA" id="ARBA00022801"/>
    </source>
</evidence>
<dbReference type="InterPro" id="IPR029001">
    <property type="entry name" value="ITPase-like_fam"/>
</dbReference>
<dbReference type="GO" id="GO:0047429">
    <property type="term" value="F:nucleoside triphosphate diphosphatase activity"/>
    <property type="evidence" value="ECO:0007669"/>
    <property type="project" value="InterPro"/>
</dbReference>
<proteinExistence type="inferred from homology"/>
<evidence type="ECO:0000313" key="10">
    <source>
        <dbReference type="EMBL" id="SFD17423.1"/>
    </source>
</evidence>
<evidence type="ECO:0000256" key="1">
    <source>
        <dbReference type="ARBA" id="ARBA00004496"/>
    </source>
</evidence>
<dbReference type="FunFam" id="3.90.950.10:FF:000005">
    <property type="entry name" value="7-methyl-GTP pyrophosphatase"/>
    <property type="match status" value="1"/>
</dbReference>
<reference evidence="10 11" key="1">
    <citation type="submission" date="2016-10" db="EMBL/GenBank/DDBJ databases">
        <authorList>
            <person name="de Groot N.N."/>
        </authorList>
    </citation>
    <scope>NUCLEOTIDE SEQUENCE [LARGE SCALE GENOMIC DNA]</scope>
    <source>
        <strain evidence="10 11">DSM 6059</strain>
    </source>
</reference>
<evidence type="ECO:0000256" key="5">
    <source>
        <dbReference type="ARBA" id="ARBA00050213"/>
    </source>
</evidence>
<dbReference type="PIRSF" id="PIRSF006305">
    <property type="entry name" value="Maf"/>
    <property type="match status" value="1"/>
</dbReference>
<evidence type="ECO:0000256" key="2">
    <source>
        <dbReference type="ARBA" id="ARBA00022490"/>
    </source>
</evidence>
<dbReference type="CDD" id="cd00555">
    <property type="entry name" value="Maf"/>
    <property type="match status" value="1"/>
</dbReference>
<dbReference type="PANTHER" id="PTHR43213:SF10">
    <property type="entry name" value="7-METHYL-GTP PYROPHOSPHATASE"/>
    <property type="match status" value="1"/>
</dbReference>
<protein>
    <recommendedName>
        <fullName evidence="8 9">7-methyl-GTP pyrophosphatase</fullName>
        <shortName evidence="9">m(7)GTP pyrophosphatase</shortName>
        <ecNumber evidence="9">3.6.1.-</ecNumber>
    </recommendedName>
</protein>
<keyword evidence="3 9" id="KW-0378">Hydrolase</keyword>
<dbReference type="PANTHER" id="PTHR43213">
    <property type="entry name" value="BIFUNCTIONAL DTTP/UTP PYROPHOSPHATASE/METHYLTRANSFERASE PROTEIN-RELATED"/>
    <property type="match status" value="1"/>
</dbReference>
<dbReference type="EC" id="3.6.1.-" evidence="9"/>
<evidence type="ECO:0000256" key="8">
    <source>
        <dbReference type="ARBA" id="ARBA00068163"/>
    </source>
</evidence>
<evidence type="ECO:0000256" key="6">
    <source>
        <dbReference type="ARBA" id="ARBA00053369"/>
    </source>
</evidence>
<feature type="active site" description="Proton acceptor" evidence="9">
    <location>
        <position position="70"/>
    </location>
</feature>
<evidence type="ECO:0000313" key="11">
    <source>
        <dbReference type="Proteomes" id="UP000198862"/>
    </source>
</evidence>
<dbReference type="EMBL" id="FOLO01000038">
    <property type="protein sequence ID" value="SFD17423.1"/>
    <property type="molecule type" value="Genomic_DNA"/>
</dbReference>
<dbReference type="GO" id="GO:0009117">
    <property type="term" value="P:nucleotide metabolic process"/>
    <property type="evidence" value="ECO:0007669"/>
    <property type="project" value="UniProtKB-KW"/>
</dbReference>
<comment type="function">
    <text evidence="6 9">Nucleoside triphosphate pyrophosphatase that hydrolyzes 7-methyl-GTP (m(7)GTP). May have a dual role in cell division arrest and in preventing the incorporation of modified nucleotides into cellular nucleic acids.</text>
</comment>
<feature type="site" description="Important for substrate specificity" evidence="9">
    <location>
        <position position="71"/>
    </location>
</feature>
<comment type="similarity">
    <text evidence="7 9">Belongs to the Maf family. YceF subfamily.</text>
</comment>
<dbReference type="Gene3D" id="3.90.950.10">
    <property type="match status" value="1"/>
</dbReference>
<dbReference type="RefSeq" id="WP_091988165.1">
    <property type="nucleotide sequence ID" value="NZ_FOLO01000038.1"/>
</dbReference>
<keyword evidence="11" id="KW-1185">Reference proteome</keyword>